<evidence type="ECO:0000256" key="1">
    <source>
        <dbReference type="SAM" id="SignalP"/>
    </source>
</evidence>
<keyword evidence="1" id="KW-0732">Signal</keyword>
<dbReference type="AlphaFoldDB" id="A0A0E9VXX4"/>
<dbReference type="EMBL" id="GBXM01025686">
    <property type="protein sequence ID" value="JAH82891.1"/>
    <property type="molecule type" value="Transcribed_RNA"/>
</dbReference>
<evidence type="ECO:0000313" key="2">
    <source>
        <dbReference type="EMBL" id="JAH82891.1"/>
    </source>
</evidence>
<feature type="signal peptide" evidence="1">
    <location>
        <begin position="1"/>
        <end position="19"/>
    </location>
</feature>
<proteinExistence type="predicted"/>
<reference evidence="2" key="2">
    <citation type="journal article" date="2015" name="Fish Shellfish Immunol.">
        <title>Early steps in the European eel (Anguilla anguilla)-Vibrio vulnificus interaction in the gills: Role of the RtxA13 toxin.</title>
        <authorList>
            <person name="Callol A."/>
            <person name="Pajuelo D."/>
            <person name="Ebbesson L."/>
            <person name="Teles M."/>
            <person name="MacKenzie S."/>
            <person name="Amaro C."/>
        </authorList>
    </citation>
    <scope>NUCLEOTIDE SEQUENCE</scope>
</reference>
<sequence length="39" mass="4384">MSFSLVILVLILFFQLVDVSFNSRLTTLLAYSACCLLTK</sequence>
<accession>A0A0E9VXX4</accession>
<name>A0A0E9VXX4_ANGAN</name>
<feature type="chain" id="PRO_5002434139" evidence="1">
    <location>
        <begin position="20"/>
        <end position="39"/>
    </location>
</feature>
<protein>
    <submittedName>
        <fullName evidence="2">Uncharacterized protein</fullName>
    </submittedName>
</protein>
<reference evidence="2" key="1">
    <citation type="submission" date="2014-11" db="EMBL/GenBank/DDBJ databases">
        <authorList>
            <person name="Amaro Gonzalez C."/>
        </authorList>
    </citation>
    <scope>NUCLEOTIDE SEQUENCE</scope>
</reference>
<organism evidence="2">
    <name type="scientific">Anguilla anguilla</name>
    <name type="common">European freshwater eel</name>
    <name type="synonym">Muraena anguilla</name>
    <dbReference type="NCBI Taxonomy" id="7936"/>
    <lineage>
        <taxon>Eukaryota</taxon>
        <taxon>Metazoa</taxon>
        <taxon>Chordata</taxon>
        <taxon>Craniata</taxon>
        <taxon>Vertebrata</taxon>
        <taxon>Euteleostomi</taxon>
        <taxon>Actinopterygii</taxon>
        <taxon>Neopterygii</taxon>
        <taxon>Teleostei</taxon>
        <taxon>Anguilliformes</taxon>
        <taxon>Anguillidae</taxon>
        <taxon>Anguilla</taxon>
    </lineage>
</organism>